<feature type="compositionally biased region" description="Polar residues" evidence="5">
    <location>
        <begin position="1322"/>
        <end position="1336"/>
    </location>
</feature>
<feature type="region of interest" description="Disordered" evidence="5">
    <location>
        <begin position="2260"/>
        <end position="2338"/>
    </location>
</feature>
<evidence type="ECO:0000259" key="6">
    <source>
        <dbReference type="PROSITE" id="PS50913"/>
    </source>
</evidence>
<feature type="region of interest" description="Disordered" evidence="5">
    <location>
        <begin position="727"/>
        <end position="749"/>
    </location>
</feature>
<feature type="coiled-coil region" evidence="4">
    <location>
        <begin position="1888"/>
        <end position="1936"/>
    </location>
</feature>
<feature type="region of interest" description="Disordered" evidence="5">
    <location>
        <begin position="613"/>
        <end position="636"/>
    </location>
</feature>
<name>A0A8B8DW01_CRAVI</name>
<feature type="compositionally biased region" description="Low complexity" evidence="5">
    <location>
        <begin position="476"/>
        <end position="485"/>
    </location>
</feature>
<evidence type="ECO:0000256" key="4">
    <source>
        <dbReference type="SAM" id="Coils"/>
    </source>
</evidence>
<dbReference type="GeneID" id="111129874"/>
<feature type="coiled-coil region" evidence="4">
    <location>
        <begin position="37"/>
        <end position="113"/>
    </location>
</feature>
<dbReference type="PANTHER" id="PTHR18921">
    <property type="entry name" value="MYOSIN HEAVY CHAIN - RELATED"/>
    <property type="match status" value="1"/>
</dbReference>
<dbReference type="GO" id="GO:0007030">
    <property type="term" value="P:Golgi organization"/>
    <property type="evidence" value="ECO:0007669"/>
    <property type="project" value="TreeGrafter"/>
</dbReference>
<dbReference type="KEGG" id="cvn:111129874"/>
<dbReference type="OrthoDB" id="425925at2759"/>
<proteinExistence type="predicted"/>
<feature type="region of interest" description="Disordered" evidence="5">
    <location>
        <begin position="773"/>
        <end position="843"/>
    </location>
</feature>
<keyword evidence="2" id="KW-0333">Golgi apparatus</keyword>
<feature type="coiled-coil region" evidence="4">
    <location>
        <begin position="2022"/>
        <end position="2130"/>
    </location>
</feature>
<evidence type="ECO:0000256" key="2">
    <source>
        <dbReference type="ARBA" id="ARBA00023034"/>
    </source>
</evidence>
<dbReference type="GO" id="GO:0031267">
    <property type="term" value="F:small GTPase binding"/>
    <property type="evidence" value="ECO:0007669"/>
    <property type="project" value="TreeGrafter"/>
</dbReference>
<organism evidence="7 8">
    <name type="scientific">Crassostrea virginica</name>
    <name type="common">Eastern oyster</name>
    <dbReference type="NCBI Taxonomy" id="6565"/>
    <lineage>
        <taxon>Eukaryota</taxon>
        <taxon>Metazoa</taxon>
        <taxon>Spiralia</taxon>
        <taxon>Lophotrochozoa</taxon>
        <taxon>Mollusca</taxon>
        <taxon>Bivalvia</taxon>
        <taxon>Autobranchia</taxon>
        <taxon>Pteriomorphia</taxon>
        <taxon>Ostreida</taxon>
        <taxon>Ostreoidea</taxon>
        <taxon>Ostreidae</taxon>
        <taxon>Crassostrea</taxon>
    </lineage>
</organism>
<dbReference type="Gene3D" id="1.10.287.1490">
    <property type="match status" value="1"/>
</dbReference>
<feature type="region of interest" description="Disordered" evidence="5">
    <location>
        <begin position="116"/>
        <end position="145"/>
    </location>
</feature>
<evidence type="ECO:0000256" key="5">
    <source>
        <dbReference type="SAM" id="MobiDB-lite"/>
    </source>
</evidence>
<feature type="compositionally biased region" description="Acidic residues" evidence="5">
    <location>
        <begin position="463"/>
        <end position="472"/>
    </location>
</feature>
<protein>
    <submittedName>
        <fullName evidence="8">Thyroid receptor-interacting protein 11-like isoform X1</fullName>
    </submittedName>
</protein>
<feature type="compositionally biased region" description="Polar residues" evidence="5">
    <location>
        <begin position="2310"/>
        <end position="2330"/>
    </location>
</feature>
<feature type="compositionally biased region" description="Basic and acidic residues" evidence="5">
    <location>
        <begin position="816"/>
        <end position="829"/>
    </location>
</feature>
<feature type="compositionally biased region" description="Basic and acidic residues" evidence="5">
    <location>
        <begin position="773"/>
        <end position="794"/>
    </location>
</feature>
<comment type="subcellular location">
    <subcellularLocation>
        <location evidence="1">Golgi apparatus</location>
    </subcellularLocation>
</comment>
<feature type="compositionally biased region" description="Basic and acidic residues" evidence="5">
    <location>
        <begin position="451"/>
        <end position="462"/>
    </location>
</feature>
<keyword evidence="7" id="KW-1185">Reference proteome</keyword>
<dbReference type="GO" id="GO:0005794">
    <property type="term" value="C:Golgi apparatus"/>
    <property type="evidence" value="ECO:0007669"/>
    <property type="project" value="UniProtKB-SubCell"/>
</dbReference>
<dbReference type="PROSITE" id="PS50913">
    <property type="entry name" value="GRIP"/>
    <property type="match status" value="1"/>
</dbReference>
<gene>
    <name evidence="8" type="primary">LOC111129874</name>
</gene>
<evidence type="ECO:0000313" key="8">
    <source>
        <dbReference type="RefSeq" id="XP_022332075.1"/>
    </source>
</evidence>
<reference evidence="8" key="1">
    <citation type="submission" date="2025-08" db="UniProtKB">
        <authorList>
            <consortium name="RefSeq"/>
        </authorList>
    </citation>
    <scope>IDENTIFICATION</scope>
    <source>
        <tissue evidence="8">Whole sample</tissue>
    </source>
</reference>
<dbReference type="InterPro" id="IPR000237">
    <property type="entry name" value="GRIP_dom"/>
</dbReference>
<dbReference type="RefSeq" id="XP_022332075.1">
    <property type="nucleotide sequence ID" value="XM_022476367.1"/>
</dbReference>
<feature type="region of interest" description="Disordered" evidence="5">
    <location>
        <begin position="1315"/>
        <end position="1339"/>
    </location>
</feature>
<evidence type="ECO:0000256" key="3">
    <source>
        <dbReference type="ARBA" id="ARBA00023054"/>
    </source>
</evidence>
<feature type="domain" description="GRIP" evidence="6">
    <location>
        <begin position="2137"/>
        <end position="2186"/>
    </location>
</feature>
<evidence type="ECO:0000256" key="1">
    <source>
        <dbReference type="ARBA" id="ARBA00004555"/>
    </source>
</evidence>
<feature type="region of interest" description="Disordered" evidence="5">
    <location>
        <begin position="451"/>
        <end position="488"/>
    </location>
</feature>
<sequence length="2338" mass="268587">MSWLGGSLTSITGQLSNLTKDILTEGTQEVSDHATELRIAQEKNAECQNTISSIKTENERLKRLNHELEEKAESAELQINTISRQYRQMLEEREKEINELKHSNEELLQQQRAAFTHGDHHGGASPTSPKDSPHQGFIQGQYSSDDLDFGDNISMQHEINRLMSEVKRLKAENKHWRTHTGDKEGKVAEVENKHVALQDTIQELKEQLRHEKEHHQQETAVLQDMQSQKITALHKKFKAEIAQYKDKVQQLEQSAGSDGNLTELESKLEKLQQDHDALIAEKSRIDSVLENCQQQLQERDQEVAALRLQNEKVSTQLHNAKYQLLDQLDANYAQSIDLMCDLQEMKRNISQNAIVRRNALLQERQGLVDLMIESGIKQKTIHTSVEILEAEREQVALESEHMLSELGNTEHQALTKDIVDSIEKENIILKKKNLELQEQIEILEKAIKTVSEEKQRSKHEEEEKAEEEEEFDWNTSEISELSSKNSELEKKLHEQMSSHEREVEEFEILKADWVSEKEALEDTLCELRDKLKEKQTALNGMESQKGLLKVTQERANNLSDSEESNESSNGDIGADIEKLDHKVDLLAQANAQLEEERDGLIWEKEKLEKELSALKSDLESDNRDGALSRELEEQKSLVASLQEEKEGLETSLEELDSQHEEAMAQVIKIRNELQKRLAESEKEFEGKDSQIKELEKTVKRLQREAQQLDELEEEVFNLRESKEQLESQLQTLQSKGNSDQSSKGCEKCKELRNQQEKAAMTVNELHMDIKELEGKLEKSQNEVKDKVSKMKQARESNQALQKTVEDLTSKLQAQEEEMRRLREDSRESAEVEALQQQSSEKSEEMKCLVTELEEVNSHLADYMERYTKLQMENSELVCKISDRDNQIRESREALTIINEENQELHEKLEVNNRQIEELHKSISELEKENEELITNLAKSENEAKDYQEKISQKDVDLQSLNTQMEALKDERNNIQQDLDQLEGVLQQKTKHYENYIEELKKGQESDSNSLQSERTSLLQESHEKNMKILSLQGEITALQNDLSETKETLQSSIDGQQSVKEILEENERTITELKEQNSSLSQEKDRLQEVLKEQEEELQKLAVLEHELTTLNEDRNILKEELKKSKQTLETKAEKEAMQAQTLEVITDLESELNMSTEKIVNLEKELKRLKITVGEKDDEINQLRSASEEMDSSSLVVLIEDKEKRISTLEDELNDLKETISKQESGIEELNERNLGHLKEADEMSKVVVLLETSVAMLNQSVSEKDDEIVGLQKKLMRAESLIEADKQHLLTEENSMAVELAHPPFLVVNENSQGEENDVESATQSDKENSSSSTQQNLQELMNENNRLLTENQELKEKFEEDLNSYSERLIQLEEENEKLKQNLAEKNDEYDRLYKLNVEEMEHFKSIQATVEDQAMEISSLKYQLLQNGHYTDTENAKDLINGPEKISEELISPQQSVHLMSGTHSNGDVESEDMSKLQSLLKEKDRVISELQTNNSSLLKMLETKSMNSLGDKTLVDVHKLENEVKQLKLEKEQILAVMNEKSRETSNLRSEVHRLTNVIAAEKVALNKLQKDNQDLTQNKEKSVVEDMQKEALQNLSRIIRDKDMEIEALTSKNQTLIAVMQESSESGSQINSLMQDKSNLEKQLTDLKNEREQMVAYLNQKHQESVAYHAEIQRLTQYINTEAEKNQALQHNYATLVPQFEEKSENLLKAQNELINIKQKFKDLEIKYGEVDQRLNASETVDILTHNLKLEEIKRLQEREKELLDSIKEKETKLQIYHQQNLEYEETIAKQTAEISSLRKQVDNMAFKLQGLESELSDEGTEKSGLEHQIREQVSNIQILKESNNRLTLMLQEREFEVNSLHEKVHTLQAVIQNKEGESGQVNKLIQENEVILGQARQLQLERDQAMMALKQRQSEQAQYLQEIQKLKEKDMKSSRELERLRGHLIQMEDGYTQEALDAEEREKDLRNRLAAAEERVISSSSLMESASQQANQQTESLQQQLHMLAGQRDQAYLQVASLQDQCEQYARSLNNLQLVLEQFQQEKDAQLSLEMEKNQKEIVTLRKQVNSMQSELSITKEKLADAEEGLEAASRLTEQLDKKEEALHALKDEVQVREKSLKAMEDEVHHLRISTDNKVDKLVIKNMLMGYLLSPRNKQPEVLRAVGGILGFTEEDFNKITGTSKSWVSGLLRLGGSPSQPTTPTTPIRNVPHQLQSTPKAEGSFSELFVKFLETESTPAPPVMKLPAEDMARDVQRQKQAQKDTYNPFTAPRHVSIPSGGTSDHRNSPILMSGAPLSPMTLFAPATTPQPHSSERQPSTQNTSSAILKNVLETR</sequence>
<feature type="coiled-coil region" evidence="4">
    <location>
        <begin position="152"/>
        <end position="309"/>
    </location>
</feature>
<dbReference type="Proteomes" id="UP000694844">
    <property type="component" value="Chromosome 4"/>
</dbReference>
<feature type="coiled-coil region" evidence="4">
    <location>
        <begin position="1522"/>
        <end position="1666"/>
    </location>
</feature>
<dbReference type="GO" id="GO:0006888">
    <property type="term" value="P:endoplasmic reticulum to Golgi vesicle-mediated transport"/>
    <property type="evidence" value="ECO:0007669"/>
    <property type="project" value="TreeGrafter"/>
</dbReference>
<feature type="region of interest" description="Disordered" evidence="5">
    <location>
        <begin position="552"/>
        <end position="575"/>
    </location>
</feature>
<feature type="compositionally biased region" description="Basic and acidic residues" evidence="5">
    <location>
        <begin position="613"/>
        <end position="635"/>
    </location>
</feature>
<accession>A0A8B8DW01</accession>
<feature type="coiled-coil region" evidence="4">
    <location>
        <begin position="1706"/>
        <end position="1821"/>
    </location>
</feature>
<keyword evidence="3 4" id="KW-0175">Coiled coil</keyword>
<evidence type="ECO:0000313" key="7">
    <source>
        <dbReference type="Proteomes" id="UP000694844"/>
    </source>
</evidence>
<dbReference type="PANTHER" id="PTHR18921:SF2">
    <property type="entry name" value="THYROID RECEPTOR-INTERACTING PROTEIN 11"/>
    <property type="match status" value="1"/>
</dbReference>
<feature type="coiled-coil region" evidence="4">
    <location>
        <begin position="1028"/>
        <end position="1234"/>
    </location>
</feature>